<organism evidence="2 3">
    <name type="scientific">Steinernema carpocapsae</name>
    <name type="common">Entomopathogenic nematode</name>
    <dbReference type="NCBI Taxonomy" id="34508"/>
    <lineage>
        <taxon>Eukaryota</taxon>
        <taxon>Metazoa</taxon>
        <taxon>Ecdysozoa</taxon>
        <taxon>Nematoda</taxon>
        <taxon>Chromadorea</taxon>
        <taxon>Rhabditida</taxon>
        <taxon>Tylenchina</taxon>
        <taxon>Panagrolaimomorpha</taxon>
        <taxon>Strongyloidoidea</taxon>
        <taxon>Steinernematidae</taxon>
        <taxon>Steinernema</taxon>
    </lineage>
</organism>
<evidence type="ECO:0000313" key="3">
    <source>
        <dbReference type="Proteomes" id="UP000298663"/>
    </source>
</evidence>
<reference evidence="2 3" key="1">
    <citation type="journal article" date="2015" name="Genome Biol.">
        <title>Comparative genomics of Steinernema reveals deeply conserved gene regulatory networks.</title>
        <authorList>
            <person name="Dillman A.R."/>
            <person name="Macchietto M."/>
            <person name="Porter C.F."/>
            <person name="Rogers A."/>
            <person name="Williams B."/>
            <person name="Antoshechkin I."/>
            <person name="Lee M.M."/>
            <person name="Goodwin Z."/>
            <person name="Lu X."/>
            <person name="Lewis E.E."/>
            <person name="Goodrich-Blair H."/>
            <person name="Stock S.P."/>
            <person name="Adams B.J."/>
            <person name="Sternberg P.W."/>
            <person name="Mortazavi A."/>
        </authorList>
    </citation>
    <scope>NUCLEOTIDE SEQUENCE [LARGE SCALE GENOMIC DNA]</scope>
    <source>
        <strain evidence="2 3">ALL</strain>
    </source>
</reference>
<accession>A0A4U5N4A1</accession>
<keyword evidence="3" id="KW-1185">Reference proteome</keyword>
<evidence type="ECO:0000313" key="2">
    <source>
        <dbReference type="EMBL" id="TKR77317.1"/>
    </source>
</evidence>
<protein>
    <submittedName>
        <fullName evidence="2">Uncharacterized protein</fullName>
    </submittedName>
</protein>
<dbReference type="OrthoDB" id="5815483at2759"/>
<reference evidence="2 3" key="2">
    <citation type="journal article" date="2019" name="G3 (Bethesda)">
        <title>Hybrid Assembly of the Genome of the Entomopathogenic Nematode Steinernema carpocapsae Identifies the X-Chromosome.</title>
        <authorList>
            <person name="Serra L."/>
            <person name="Macchietto M."/>
            <person name="Macias-Munoz A."/>
            <person name="McGill C.J."/>
            <person name="Rodriguez I.M."/>
            <person name="Rodriguez B."/>
            <person name="Murad R."/>
            <person name="Mortazavi A."/>
        </authorList>
    </citation>
    <scope>NUCLEOTIDE SEQUENCE [LARGE SCALE GENOMIC DNA]</scope>
    <source>
        <strain evidence="2 3">ALL</strain>
    </source>
</reference>
<dbReference type="AlphaFoldDB" id="A0A4U5N4A1"/>
<evidence type="ECO:0000256" key="1">
    <source>
        <dbReference type="SAM" id="MobiDB-lite"/>
    </source>
</evidence>
<name>A0A4U5N4A1_STECR</name>
<dbReference type="Proteomes" id="UP000298663">
    <property type="component" value="Unassembled WGS sequence"/>
</dbReference>
<proteinExistence type="predicted"/>
<sequence length="111" mass="12449">MHHRYQRVDSNPTLSDELVPPGSRSQNGGGTARSFTLTSQLGAYGSAQQPFDECSLEDDDGEPFDAEFDELEAHELDDRIGDIPVSFNRLHRRVSFGFRNIISMFFGVLLL</sequence>
<dbReference type="EMBL" id="AZBU02000005">
    <property type="protein sequence ID" value="TKR77317.1"/>
    <property type="molecule type" value="Genomic_DNA"/>
</dbReference>
<gene>
    <name evidence="2" type="ORF">L596_018314</name>
</gene>
<feature type="region of interest" description="Disordered" evidence="1">
    <location>
        <begin position="1"/>
        <end position="34"/>
    </location>
</feature>
<comment type="caution">
    <text evidence="2">The sequence shown here is derived from an EMBL/GenBank/DDBJ whole genome shotgun (WGS) entry which is preliminary data.</text>
</comment>